<dbReference type="InterPro" id="IPR029058">
    <property type="entry name" value="AB_hydrolase_fold"/>
</dbReference>
<evidence type="ECO:0000313" key="3">
    <source>
        <dbReference type="Proteomes" id="UP000199503"/>
    </source>
</evidence>
<dbReference type="OrthoDB" id="9804723at2"/>
<dbReference type="PANTHER" id="PTHR43798:SF33">
    <property type="entry name" value="HYDROLASE, PUTATIVE (AFU_ORTHOLOGUE AFUA_2G14860)-RELATED"/>
    <property type="match status" value="1"/>
</dbReference>
<proteinExistence type="predicted"/>
<reference evidence="3" key="1">
    <citation type="submission" date="2016-10" db="EMBL/GenBank/DDBJ databases">
        <authorList>
            <person name="Varghese N."/>
            <person name="Submissions S."/>
        </authorList>
    </citation>
    <scope>NUCLEOTIDE SEQUENCE [LARGE SCALE GENOMIC DNA]</scope>
    <source>
        <strain evidence="3">DSM 44437</strain>
    </source>
</reference>
<dbReference type="STRING" id="65499.SAMN04488000_12791"/>
<accession>A0A1H9X4Z0</accession>
<protein>
    <submittedName>
        <fullName evidence="2">Lysophospholipase, alpha-beta hydrolase superfamily</fullName>
    </submittedName>
</protein>
<keyword evidence="2" id="KW-0378">Hydrolase</keyword>
<dbReference type="Gene3D" id="3.40.50.1820">
    <property type="entry name" value="alpha/beta hydrolase"/>
    <property type="match status" value="1"/>
</dbReference>
<dbReference type="GO" id="GO:0016020">
    <property type="term" value="C:membrane"/>
    <property type="evidence" value="ECO:0007669"/>
    <property type="project" value="TreeGrafter"/>
</dbReference>
<name>A0A1H9X4Z0_9PSEU</name>
<dbReference type="Pfam" id="PF00561">
    <property type="entry name" value="Abhydrolase_1"/>
    <property type="match status" value="1"/>
</dbReference>
<dbReference type="GO" id="GO:0016787">
    <property type="term" value="F:hydrolase activity"/>
    <property type="evidence" value="ECO:0007669"/>
    <property type="project" value="UniProtKB-KW"/>
</dbReference>
<keyword evidence="3" id="KW-1185">Reference proteome</keyword>
<dbReference type="SUPFAM" id="SSF53474">
    <property type="entry name" value="alpha/beta-Hydrolases"/>
    <property type="match status" value="1"/>
</dbReference>
<sequence>MTDPVLDLRAGLAAAPQPRTAVLVVDDGTEIAYHRWEPDPGVRAHPVPVVLQHGFTANTMVDWAGSGTVTALTAAGRTVVGVDARGHGQSQKSPDPRRYGEPRMAMDLRAVIDLLGVHEVDLVGYSMGSIISLLVVAEEPKVRKLVVGGVGAGVVEVGGVDTRVLPSDVLADALLADDLGSLPPEVAGMRTFAQTVGADLPSLAAQARAVHTRGVDLARITARTLVIAGDEDPLAARPEVLADAIPDARLVLVAGDHTIVGSSPDFRTAVVDFLQNESSA</sequence>
<evidence type="ECO:0000313" key="2">
    <source>
        <dbReference type="EMBL" id="SES41220.1"/>
    </source>
</evidence>
<feature type="domain" description="AB hydrolase-1" evidence="1">
    <location>
        <begin position="48"/>
        <end position="146"/>
    </location>
</feature>
<dbReference type="RefSeq" id="WP_089927046.1">
    <property type="nucleotide sequence ID" value="NZ_FOFV01000027.1"/>
</dbReference>
<gene>
    <name evidence="2" type="ORF">SAMN04488000_12791</name>
</gene>
<dbReference type="InterPro" id="IPR050266">
    <property type="entry name" value="AB_hydrolase_sf"/>
</dbReference>
<dbReference type="InterPro" id="IPR000073">
    <property type="entry name" value="AB_hydrolase_1"/>
</dbReference>
<organism evidence="2 3">
    <name type="scientific">Lentzea albida</name>
    <dbReference type="NCBI Taxonomy" id="65499"/>
    <lineage>
        <taxon>Bacteria</taxon>
        <taxon>Bacillati</taxon>
        <taxon>Actinomycetota</taxon>
        <taxon>Actinomycetes</taxon>
        <taxon>Pseudonocardiales</taxon>
        <taxon>Pseudonocardiaceae</taxon>
        <taxon>Lentzea</taxon>
    </lineage>
</organism>
<dbReference type="AlphaFoldDB" id="A0A1H9X4Z0"/>
<dbReference type="Proteomes" id="UP000199503">
    <property type="component" value="Unassembled WGS sequence"/>
</dbReference>
<dbReference type="PANTHER" id="PTHR43798">
    <property type="entry name" value="MONOACYLGLYCEROL LIPASE"/>
    <property type="match status" value="1"/>
</dbReference>
<evidence type="ECO:0000259" key="1">
    <source>
        <dbReference type="Pfam" id="PF00561"/>
    </source>
</evidence>
<dbReference type="EMBL" id="FOFV01000027">
    <property type="protein sequence ID" value="SES41220.1"/>
    <property type="molecule type" value="Genomic_DNA"/>
</dbReference>